<proteinExistence type="predicted"/>
<protein>
    <submittedName>
        <fullName evidence="3">Uncharacterized protein</fullName>
    </submittedName>
</protein>
<evidence type="ECO:0000256" key="1">
    <source>
        <dbReference type="SAM" id="MobiDB-lite"/>
    </source>
</evidence>
<accession>A0A1R2ANT3</accession>
<reference evidence="3 4" key="1">
    <citation type="submission" date="2016-11" db="EMBL/GenBank/DDBJ databases">
        <title>The macronuclear genome of Stentor coeruleus: a giant cell with tiny introns.</title>
        <authorList>
            <person name="Slabodnick M."/>
            <person name="Ruby J.G."/>
            <person name="Reiff S.B."/>
            <person name="Swart E.C."/>
            <person name="Gosai S."/>
            <person name="Prabakaran S."/>
            <person name="Witkowska E."/>
            <person name="Larue G.E."/>
            <person name="Fisher S."/>
            <person name="Freeman R.M."/>
            <person name="Gunawardena J."/>
            <person name="Chu W."/>
            <person name="Stover N.A."/>
            <person name="Gregory B.D."/>
            <person name="Nowacki M."/>
            <person name="Derisi J."/>
            <person name="Roy S.W."/>
            <person name="Marshall W.F."/>
            <person name="Sood P."/>
        </authorList>
    </citation>
    <scope>NUCLEOTIDE SEQUENCE [LARGE SCALE GENOMIC DNA]</scope>
    <source>
        <strain evidence="3">WM001</strain>
    </source>
</reference>
<dbReference type="AlphaFoldDB" id="A0A1R2ANT3"/>
<keyword evidence="4" id="KW-1185">Reference proteome</keyword>
<feature type="signal peptide" evidence="2">
    <location>
        <begin position="1"/>
        <end position="19"/>
    </location>
</feature>
<evidence type="ECO:0000313" key="3">
    <source>
        <dbReference type="EMBL" id="OMJ66149.1"/>
    </source>
</evidence>
<evidence type="ECO:0000313" key="4">
    <source>
        <dbReference type="Proteomes" id="UP000187209"/>
    </source>
</evidence>
<keyword evidence="2" id="KW-0732">Signal</keyword>
<organism evidence="3 4">
    <name type="scientific">Stentor coeruleus</name>
    <dbReference type="NCBI Taxonomy" id="5963"/>
    <lineage>
        <taxon>Eukaryota</taxon>
        <taxon>Sar</taxon>
        <taxon>Alveolata</taxon>
        <taxon>Ciliophora</taxon>
        <taxon>Postciliodesmatophora</taxon>
        <taxon>Heterotrichea</taxon>
        <taxon>Heterotrichida</taxon>
        <taxon>Stentoridae</taxon>
        <taxon>Stentor</taxon>
    </lineage>
</organism>
<name>A0A1R2ANT3_9CILI</name>
<evidence type="ECO:0000256" key="2">
    <source>
        <dbReference type="SAM" id="SignalP"/>
    </source>
</evidence>
<feature type="region of interest" description="Disordered" evidence="1">
    <location>
        <begin position="74"/>
        <end position="107"/>
    </location>
</feature>
<dbReference type="Proteomes" id="UP000187209">
    <property type="component" value="Unassembled WGS sequence"/>
</dbReference>
<feature type="chain" id="PRO_5012932603" evidence="2">
    <location>
        <begin position="20"/>
        <end position="107"/>
    </location>
</feature>
<sequence length="107" mass="11630">MKIPFCLFLAGFIFSISSALSSSDKHIFNTPSHQFIHSQLDSQEYQILSYNDQSHNSFIQMTELHSGLGNFLQESSGVQESAESESTEVVGDDNAPSQGATDPAITG</sequence>
<comment type="caution">
    <text evidence="3">The sequence shown here is derived from an EMBL/GenBank/DDBJ whole genome shotgun (WGS) entry which is preliminary data.</text>
</comment>
<gene>
    <name evidence="3" type="ORF">SteCoe_37113</name>
</gene>
<dbReference type="EMBL" id="MPUH01001805">
    <property type="protein sequence ID" value="OMJ66149.1"/>
    <property type="molecule type" value="Genomic_DNA"/>
</dbReference>